<organism evidence="1">
    <name type="scientific">Satyrvirus sp</name>
    <dbReference type="NCBI Taxonomy" id="2487771"/>
    <lineage>
        <taxon>Viruses</taxon>
        <taxon>Varidnaviria</taxon>
        <taxon>Bamfordvirae</taxon>
        <taxon>Nucleocytoviricota</taxon>
        <taxon>Megaviricetes</taxon>
        <taxon>Imitervirales</taxon>
        <taxon>Mimiviridae</taxon>
        <taxon>Megamimivirinae</taxon>
    </lineage>
</organism>
<accession>A0A3G5AJM8</accession>
<reference evidence="1" key="1">
    <citation type="submission" date="2018-10" db="EMBL/GenBank/DDBJ databases">
        <title>Hidden diversity of soil giant viruses.</title>
        <authorList>
            <person name="Schulz F."/>
            <person name="Alteio L."/>
            <person name="Goudeau D."/>
            <person name="Ryan E.M."/>
            <person name="Malmstrom R.R."/>
            <person name="Blanchard J."/>
            <person name="Woyke T."/>
        </authorList>
    </citation>
    <scope>NUCLEOTIDE SEQUENCE</scope>
    <source>
        <strain evidence="1">SAV1</strain>
    </source>
</reference>
<proteinExistence type="predicted"/>
<dbReference type="EMBL" id="MK072480">
    <property type="protein sequence ID" value="AYV85809.1"/>
    <property type="molecule type" value="Genomic_DNA"/>
</dbReference>
<evidence type="ECO:0000313" key="1">
    <source>
        <dbReference type="EMBL" id="AYV85809.1"/>
    </source>
</evidence>
<name>A0A3G5AJM8_9VIRU</name>
<sequence>MQELKNLNYLSKLIMVVDSPNDYLTKCQIAMVRQININNSGS</sequence>
<protein>
    <submittedName>
        <fullName evidence="1">Uncharacterized protein</fullName>
    </submittedName>
</protein>
<gene>
    <name evidence="1" type="ORF">Satyrvirus44_4</name>
</gene>